<dbReference type="Proteomes" id="UP001177021">
    <property type="component" value="Unassembled WGS sequence"/>
</dbReference>
<name>A0ACB0I7N5_TRIPR</name>
<sequence length="500" mass="57969">MSLDQFRREFSDIYNTTNNFQRHHRGKRHVASKLPATKFETLDDNQPSLPEKLDDPANKSKPKETKVVVEQDVSVEVDESKDEKEEIDEHDDSGKEGQTEIPHQRPHEVPNFPEHIHEDTEDEEEYIPPTSDNDNDDDDNNVGREPYIPPSEMRYVDNALIRQPTAVLLYGDQQLPVDEEIKVGMIFHKKEDCLQAIKSYHIKRSIDFKPKKSDQDRYVIECNQAPQCQFSLRASYSKVNKYWKIVRISNTHTCVSSALTQDHKKLDSNMICDNILSFVEDNVTIEVKALVAHIRDLFNYTISYKKAWIAKNKAIVKIYGDWEDSYNDLPQWLMVMKKWLPGTIIKLQTSPTALDNQVFFQRLFWTFKPCIDGFAFCKPIVQVDGTWLYGKYKGTLLLAVAQDGNNNIFPVAFAIVEGETKEAWNFFMKNLRRYVTPQEGICVISDRHASIKSAYENPSNGWQNPPTSHVYCLRHIGQNFVRETKQSKLRPFVSSMGKYF</sequence>
<keyword evidence="2" id="KW-1185">Reference proteome</keyword>
<organism evidence="1 2">
    <name type="scientific">Trifolium pratense</name>
    <name type="common">Red clover</name>
    <dbReference type="NCBI Taxonomy" id="57577"/>
    <lineage>
        <taxon>Eukaryota</taxon>
        <taxon>Viridiplantae</taxon>
        <taxon>Streptophyta</taxon>
        <taxon>Embryophyta</taxon>
        <taxon>Tracheophyta</taxon>
        <taxon>Spermatophyta</taxon>
        <taxon>Magnoliopsida</taxon>
        <taxon>eudicotyledons</taxon>
        <taxon>Gunneridae</taxon>
        <taxon>Pentapetalae</taxon>
        <taxon>rosids</taxon>
        <taxon>fabids</taxon>
        <taxon>Fabales</taxon>
        <taxon>Fabaceae</taxon>
        <taxon>Papilionoideae</taxon>
        <taxon>50 kb inversion clade</taxon>
        <taxon>NPAAA clade</taxon>
        <taxon>Hologalegina</taxon>
        <taxon>IRL clade</taxon>
        <taxon>Trifolieae</taxon>
        <taxon>Trifolium</taxon>
    </lineage>
</organism>
<gene>
    <name evidence="1" type="ORF">MILVUS5_LOCUS268</name>
</gene>
<dbReference type="EMBL" id="CASHSV030000001">
    <property type="protein sequence ID" value="CAJ2627913.1"/>
    <property type="molecule type" value="Genomic_DNA"/>
</dbReference>
<evidence type="ECO:0000313" key="1">
    <source>
        <dbReference type="EMBL" id="CAJ2627913.1"/>
    </source>
</evidence>
<reference evidence="1" key="1">
    <citation type="submission" date="2023-10" db="EMBL/GenBank/DDBJ databases">
        <authorList>
            <person name="Rodriguez Cubillos JULIANA M."/>
            <person name="De Vega J."/>
        </authorList>
    </citation>
    <scope>NUCLEOTIDE SEQUENCE</scope>
</reference>
<proteinExistence type="predicted"/>
<comment type="caution">
    <text evidence="1">The sequence shown here is derived from an EMBL/GenBank/DDBJ whole genome shotgun (WGS) entry which is preliminary data.</text>
</comment>
<evidence type="ECO:0000313" key="2">
    <source>
        <dbReference type="Proteomes" id="UP001177021"/>
    </source>
</evidence>
<protein>
    <submittedName>
        <fullName evidence="1">Uncharacterized protein</fullName>
    </submittedName>
</protein>
<accession>A0ACB0I7N5</accession>